<dbReference type="InterPro" id="IPR001611">
    <property type="entry name" value="Leu-rich_rpt"/>
</dbReference>
<keyword evidence="6" id="KW-0732">Signal</keyword>
<evidence type="ECO:0000259" key="13">
    <source>
        <dbReference type="Pfam" id="PF08263"/>
    </source>
</evidence>
<evidence type="ECO:0000313" key="14">
    <source>
        <dbReference type="EMBL" id="PNX99228.1"/>
    </source>
</evidence>
<dbReference type="InterPro" id="IPR013210">
    <property type="entry name" value="LRR_N_plant-typ"/>
</dbReference>
<proteinExistence type="inferred from homology"/>
<evidence type="ECO:0000313" key="15">
    <source>
        <dbReference type="Proteomes" id="UP000236291"/>
    </source>
</evidence>
<feature type="compositionally biased region" description="Acidic residues" evidence="12">
    <location>
        <begin position="9"/>
        <end position="19"/>
    </location>
</feature>
<evidence type="ECO:0000256" key="1">
    <source>
        <dbReference type="ARBA" id="ARBA00004170"/>
    </source>
</evidence>
<dbReference type="GO" id="GO:0006952">
    <property type="term" value="P:defense response"/>
    <property type="evidence" value="ECO:0007669"/>
    <property type="project" value="UniProtKB-KW"/>
</dbReference>
<keyword evidence="9" id="KW-0472">Membrane</keyword>
<comment type="caution">
    <text evidence="14">The sequence shown here is derived from an EMBL/GenBank/DDBJ whole genome shotgun (WGS) entry which is preliminary data.</text>
</comment>
<keyword evidence="7" id="KW-0677">Repeat</keyword>
<evidence type="ECO:0000256" key="8">
    <source>
        <dbReference type="ARBA" id="ARBA00022821"/>
    </source>
</evidence>
<dbReference type="Gene3D" id="3.80.10.10">
    <property type="entry name" value="Ribonuclease Inhibitor"/>
    <property type="match status" value="1"/>
</dbReference>
<protein>
    <submittedName>
        <fullName evidence="14">LRR receptor-like kinase resistance protein</fullName>
    </submittedName>
</protein>
<keyword evidence="14" id="KW-0418">Kinase</keyword>
<dbReference type="AlphaFoldDB" id="A0A2K3N864"/>
<evidence type="ECO:0000256" key="6">
    <source>
        <dbReference type="ARBA" id="ARBA00022729"/>
    </source>
</evidence>
<evidence type="ECO:0000256" key="3">
    <source>
        <dbReference type="ARBA" id="ARBA00022512"/>
    </source>
</evidence>
<dbReference type="Pfam" id="PF08263">
    <property type="entry name" value="LRRNT_2"/>
    <property type="match status" value="1"/>
</dbReference>
<comment type="similarity">
    <text evidence="11">Belongs to the polygalacturonase-inhibiting protein family.</text>
</comment>
<dbReference type="Proteomes" id="UP000236291">
    <property type="component" value="Unassembled WGS sequence"/>
</dbReference>
<dbReference type="FunFam" id="3.80.10.10:FF:000400">
    <property type="entry name" value="Nuclear pore complex protein NUP107"/>
    <property type="match status" value="1"/>
</dbReference>
<reference evidence="14 15" key="2">
    <citation type="journal article" date="2017" name="Front. Plant Sci.">
        <title>Gene Classification and Mining of Molecular Markers Useful in Red Clover (Trifolium pratense) Breeding.</title>
        <authorList>
            <person name="Istvanek J."/>
            <person name="Dluhosova J."/>
            <person name="Dluhos P."/>
            <person name="Patkova L."/>
            <person name="Nedelnik J."/>
            <person name="Repkova J."/>
        </authorList>
    </citation>
    <scope>NUCLEOTIDE SEQUENCE [LARGE SCALE GENOMIC DNA]</scope>
    <source>
        <strain evidence="15">cv. Tatra</strain>
        <tissue evidence="14">Young leaves</tissue>
    </source>
</reference>
<dbReference type="GO" id="GO:0016020">
    <property type="term" value="C:membrane"/>
    <property type="evidence" value="ECO:0007669"/>
    <property type="project" value="UniProtKB-SubCell"/>
</dbReference>
<gene>
    <name evidence="14" type="ORF">L195_g022492</name>
</gene>
<keyword evidence="5" id="KW-0433">Leucine-rich repeat</keyword>
<keyword evidence="8" id="KW-0611">Plant defense</keyword>
<evidence type="ECO:0000256" key="5">
    <source>
        <dbReference type="ARBA" id="ARBA00022614"/>
    </source>
</evidence>
<dbReference type="InterPro" id="IPR032675">
    <property type="entry name" value="LRR_dom_sf"/>
</dbReference>
<keyword evidence="4" id="KW-0964">Secreted</keyword>
<keyword evidence="3" id="KW-0134">Cell wall</keyword>
<evidence type="ECO:0000256" key="7">
    <source>
        <dbReference type="ARBA" id="ARBA00022737"/>
    </source>
</evidence>
<evidence type="ECO:0000256" key="11">
    <source>
        <dbReference type="ARBA" id="ARBA00038043"/>
    </source>
</evidence>
<evidence type="ECO:0000256" key="12">
    <source>
        <dbReference type="SAM" id="MobiDB-lite"/>
    </source>
</evidence>
<name>A0A2K3N864_TRIPR</name>
<dbReference type="Pfam" id="PF13855">
    <property type="entry name" value="LRR_8"/>
    <property type="match status" value="1"/>
</dbReference>
<dbReference type="PRINTS" id="PR00019">
    <property type="entry name" value="LEURICHRPT"/>
</dbReference>
<keyword evidence="14" id="KW-0675">Receptor</keyword>
<comment type="subcellular location">
    <subcellularLocation>
        <location evidence="1">Membrane</location>
        <topology evidence="1">Peripheral membrane protein</topology>
    </subcellularLocation>
    <subcellularLocation>
        <location evidence="2">Secreted</location>
        <location evidence="2">Cell wall</location>
    </subcellularLocation>
</comment>
<dbReference type="PANTHER" id="PTHR48010">
    <property type="entry name" value="OS05G0588300 PROTEIN"/>
    <property type="match status" value="1"/>
</dbReference>
<feature type="domain" description="Leucine-rich repeat-containing N-terminal plant-type" evidence="13">
    <location>
        <begin position="30"/>
        <end position="75"/>
    </location>
</feature>
<evidence type="ECO:0000256" key="4">
    <source>
        <dbReference type="ARBA" id="ARBA00022525"/>
    </source>
</evidence>
<feature type="non-terminal residue" evidence="14">
    <location>
        <position position="164"/>
    </location>
</feature>
<evidence type="ECO:0000256" key="9">
    <source>
        <dbReference type="ARBA" id="ARBA00023136"/>
    </source>
</evidence>
<dbReference type="GO" id="GO:0016301">
    <property type="term" value="F:kinase activity"/>
    <property type="evidence" value="ECO:0007669"/>
    <property type="project" value="UniProtKB-KW"/>
</dbReference>
<dbReference type="EMBL" id="ASHM01017525">
    <property type="protein sequence ID" value="PNX99228.1"/>
    <property type="molecule type" value="Genomic_DNA"/>
</dbReference>
<sequence length="164" mass="18537">MVRSCVGDQEQEDEDDNDNDGSLVVGDSLDKDKQILLKLKNYLDNKTLADQGKYIYWNTNSSNSNPCQWQGILCSKEERVIGIDLSNSDITGEVFQSFSQLTELTHLDLSQNTLFGYIPDDLRNCQKLLHLNLSHNILDGELNVTGLTTLQMLDLSLNRFHGEI</sequence>
<accession>A0A2K3N864</accession>
<feature type="region of interest" description="Disordered" evidence="12">
    <location>
        <begin position="1"/>
        <end position="26"/>
    </location>
</feature>
<keyword evidence="14" id="KW-0808">Transferase</keyword>
<organism evidence="14 15">
    <name type="scientific">Trifolium pratense</name>
    <name type="common">Red clover</name>
    <dbReference type="NCBI Taxonomy" id="57577"/>
    <lineage>
        <taxon>Eukaryota</taxon>
        <taxon>Viridiplantae</taxon>
        <taxon>Streptophyta</taxon>
        <taxon>Embryophyta</taxon>
        <taxon>Tracheophyta</taxon>
        <taxon>Spermatophyta</taxon>
        <taxon>Magnoliopsida</taxon>
        <taxon>eudicotyledons</taxon>
        <taxon>Gunneridae</taxon>
        <taxon>Pentapetalae</taxon>
        <taxon>rosids</taxon>
        <taxon>fabids</taxon>
        <taxon>Fabales</taxon>
        <taxon>Fabaceae</taxon>
        <taxon>Papilionoideae</taxon>
        <taxon>50 kb inversion clade</taxon>
        <taxon>NPAAA clade</taxon>
        <taxon>Hologalegina</taxon>
        <taxon>IRL clade</taxon>
        <taxon>Trifolieae</taxon>
        <taxon>Trifolium</taxon>
    </lineage>
</organism>
<evidence type="ECO:0000256" key="2">
    <source>
        <dbReference type="ARBA" id="ARBA00004191"/>
    </source>
</evidence>
<dbReference type="InterPro" id="IPR050994">
    <property type="entry name" value="At_inactive_RLKs"/>
</dbReference>
<reference evidence="14 15" key="1">
    <citation type="journal article" date="2014" name="Am. J. Bot.">
        <title>Genome assembly and annotation for red clover (Trifolium pratense; Fabaceae).</title>
        <authorList>
            <person name="Istvanek J."/>
            <person name="Jaros M."/>
            <person name="Krenek A."/>
            <person name="Repkova J."/>
        </authorList>
    </citation>
    <scope>NUCLEOTIDE SEQUENCE [LARGE SCALE GENOMIC DNA]</scope>
    <source>
        <strain evidence="15">cv. Tatra</strain>
        <tissue evidence="14">Young leaves</tissue>
    </source>
</reference>
<dbReference type="SUPFAM" id="SSF52058">
    <property type="entry name" value="L domain-like"/>
    <property type="match status" value="1"/>
</dbReference>
<evidence type="ECO:0000256" key="10">
    <source>
        <dbReference type="ARBA" id="ARBA00023157"/>
    </source>
</evidence>
<dbReference type="PANTHER" id="PTHR48010:SF58">
    <property type="entry name" value="RECEPTOR PROTEIN KINASE-LIKE PROTEIN ZAR1"/>
    <property type="match status" value="1"/>
</dbReference>
<keyword evidence="10" id="KW-1015">Disulfide bond</keyword>